<feature type="transmembrane region" description="Helical" evidence="1">
    <location>
        <begin position="6"/>
        <end position="28"/>
    </location>
</feature>
<dbReference type="EMBL" id="QRHZ01000001">
    <property type="protein sequence ID" value="RHG20018.1"/>
    <property type="molecule type" value="Genomic_DNA"/>
</dbReference>
<dbReference type="Proteomes" id="UP000284220">
    <property type="component" value="Unassembled WGS sequence"/>
</dbReference>
<evidence type="ECO:0000313" key="2">
    <source>
        <dbReference type="EMBL" id="RHG20018.1"/>
    </source>
</evidence>
<proteinExistence type="predicted"/>
<reference evidence="2 3" key="1">
    <citation type="submission" date="2018-08" db="EMBL/GenBank/DDBJ databases">
        <title>A genome reference for cultivated species of the human gut microbiota.</title>
        <authorList>
            <person name="Zou Y."/>
            <person name="Xue W."/>
            <person name="Luo G."/>
        </authorList>
    </citation>
    <scope>NUCLEOTIDE SEQUENCE [LARGE SCALE GENOMIC DNA]</scope>
    <source>
        <strain evidence="2 3">AM22-9LB</strain>
    </source>
</reference>
<sequence length="102" mass="12051">MEAWILQGFAIIGFAITIGLMFILFYIVMCKVNILFNKYYKLQKIKRESKNRFRQPPVAKCYCLYCKYAEYFGDDRCGKCSLWGNDIVIKDNGFCYRADPKK</sequence>
<dbReference type="AlphaFoldDB" id="A0A414SKB1"/>
<organism evidence="2 3">
    <name type="scientific">Blautia obeum</name>
    <dbReference type="NCBI Taxonomy" id="40520"/>
    <lineage>
        <taxon>Bacteria</taxon>
        <taxon>Bacillati</taxon>
        <taxon>Bacillota</taxon>
        <taxon>Clostridia</taxon>
        <taxon>Lachnospirales</taxon>
        <taxon>Lachnospiraceae</taxon>
        <taxon>Blautia</taxon>
    </lineage>
</organism>
<keyword evidence="1" id="KW-0472">Membrane</keyword>
<keyword evidence="1" id="KW-1133">Transmembrane helix</keyword>
<keyword evidence="1" id="KW-0812">Transmembrane</keyword>
<evidence type="ECO:0000256" key="1">
    <source>
        <dbReference type="SAM" id="Phobius"/>
    </source>
</evidence>
<name>A0A414SKB1_9FIRM</name>
<comment type="caution">
    <text evidence="2">The sequence shown here is derived from an EMBL/GenBank/DDBJ whole genome shotgun (WGS) entry which is preliminary data.</text>
</comment>
<gene>
    <name evidence="2" type="ORF">DW272_02100</name>
</gene>
<accession>A0A414SKB1</accession>
<evidence type="ECO:0000313" key="3">
    <source>
        <dbReference type="Proteomes" id="UP000284220"/>
    </source>
</evidence>
<dbReference type="RefSeq" id="WP_118197340.1">
    <property type="nucleotide sequence ID" value="NZ_QRHZ01000001.1"/>
</dbReference>
<protein>
    <submittedName>
        <fullName evidence="2">Uncharacterized protein</fullName>
    </submittedName>
</protein>